<dbReference type="EMBL" id="CP010899">
    <property type="protein sequence ID" value="ALA98129.1"/>
    <property type="molecule type" value="Genomic_DNA"/>
</dbReference>
<dbReference type="PATRIC" id="fig|273035.7.peg.1539"/>
<reference evidence="1 2" key="1">
    <citation type="journal article" date="2015" name="Genome Announc.">
        <title>Complete Genome Sequence of Spiroplasma kunkelii Strain CR2-3x, Causal Agent of Corn Stunt Disease in Zea mays L.</title>
        <authorList>
            <person name="Davis R.E."/>
            <person name="Shao J."/>
            <person name="Dally E.L."/>
            <person name="Zhao Y."/>
            <person name="Gasparich G.E."/>
            <person name="Gaynor B.J."/>
            <person name="Athey J.C."/>
            <person name="Harrison N.A."/>
            <person name="Donofrio N."/>
        </authorList>
    </citation>
    <scope>NUCLEOTIDE SEQUENCE [LARGE SCALE GENOMIC DNA]</scope>
    <source>
        <strain evidence="1 2">CR2-3x</strain>
    </source>
</reference>
<dbReference type="Proteomes" id="UP000062963">
    <property type="component" value="Chromosome"/>
</dbReference>
<accession>A0A0K2JHQ6</accession>
<evidence type="ECO:0000313" key="2">
    <source>
        <dbReference type="Proteomes" id="UP000062963"/>
    </source>
</evidence>
<gene>
    <name evidence="1" type="ORF">SKUN_001254</name>
</gene>
<keyword evidence="2" id="KW-1185">Reference proteome</keyword>
<dbReference type="RefSeq" id="WP_053391227.1">
    <property type="nucleotide sequence ID" value="NZ_CP010899.1"/>
</dbReference>
<sequence length="221" mass="26912">MLTFKKLRYLVKIRQELCLPPLNWKQELYSEQYHGFDKIIEQYIRTVNYMWYFKNVAFYDDFSRITYYFPRLILTRKNLYFLKIKTLSEPVTTTLTTPMWEQRKGLITSPIVTQQFMINRMVKLFDAKQFLRTAIINLVVINSKEPFIVTDLVPYNNIQIINQQEMHWSDIIKRIEKKDDLTIDLFADETILMLHHLLSKHSHRHNYRLQKSSLFCLYHYI</sequence>
<dbReference type="STRING" id="273035.SKUN_001254"/>
<dbReference type="OrthoDB" id="388791at2"/>
<dbReference type="KEGG" id="skn:SKUN_001254"/>
<name>A0A0K2JHQ6_SPIKU</name>
<evidence type="ECO:0000313" key="1">
    <source>
        <dbReference type="EMBL" id="ALA98129.1"/>
    </source>
</evidence>
<proteinExistence type="predicted"/>
<dbReference type="AlphaFoldDB" id="A0A0K2JHQ6"/>
<protein>
    <submittedName>
        <fullName evidence="1">Uncharacterized protein</fullName>
    </submittedName>
</protein>
<organism evidence="1 2">
    <name type="scientific">Spiroplasma kunkelii CR2-3x</name>
    <dbReference type="NCBI Taxonomy" id="273035"/>
    <lineage>
        <taxon>Bacteria</taxon>
        <taxon>Bacillati</taxon>
        <taxon>Mycoplasmatota</taxon>
        <taxon>Mollicutes</taxon>
        <taxon>Entomoplasmatales</taxon>
        <taxon>Spiroplasmataceae</taxon>
        <taxon>Spiroplasma</taxon>
    </lineage>
</organism>